<comment type="caution">
    <text evidence="1">The sequence shown here is derived from an EMBL/GenBank/DDBJ whole genome shotgun (WGS) entry which is preliminary data.</text>
</comment>
<dbReference type="AlphaFoldDB" id="A0A9Q3CC10"/>
<evidence type="ECO:0000313" key="2">
    <source>
        <dbReference type="Proteomes" id="UP000765509"/>
    </source>
</evidence>
<evidence type="ECO:0000313" key="1">
    <source>
        <dbReference type="EMBL" id="MBW0481038.1"/>
    </source>
</evidence>
<proteinExistence type="predicted"/>
<organism evidence="1 2">
    <name type="scientific">Austropuccinia psidii MF-1</name>
    <dbReference type="NCBI Taxonomy" id="1389203"/>
    <lineage>
        <taxon>Eukaryota</taxon>
        <taxon>Fungi</taxon>
        <taxon>Dikarya</taxon>
        <taxon>Basidiomycota</taxon>
        <taxon>Pucciniomycotina</taxon>
        <taxon>Pucciniomycetes</taxon>
        <taxon>Pucciniales</taxon>
        <taxon>Sphaerophragmiaceae</taxon>
        <taxon>Austropuccinia</taxon>
    </lineage>
</organism>
<sequence length="114" mass="13430">MKEGGHVLLYIANFRSLVLRIGDWGERALIHHFRKGFPSKILDQLASHHSRIDSLEDLMDFTLELDIRYHERENKKSHNKEKKPVASCSKFFKLKLKGEEEFLKEGKAPFFFVE</sequence>
<dbReference type="OrthoDB" id="3686619at2759"/>
<dbReference type="Proteomes" id="UP000765509">
    <property type="component" value="Unassembled WGS sequence"/>
</dbReference>
<gene>
    <name evidence="1" type="ORF">O181_020753</name>
</gene>
<reference evidence="1" key="1">
    <citation type="submission" date="2021-03" db="EMBL/GenBank/DDBJ databases">
        <title>Draft genome sequence of rust myrtle Austropuccinia psidii MF-1, a brazilian biotype.</title>
        <authorList>
            <person name="Quecine M.C."/>
            <person name="Pachon D.M.R."/>
            <person name="Bonatelli M.L."/>
            <person name="Correr F.H."/>
            <person name="Franceschini L.M."/>
            <person name="Leite T.F."/>
            <person name="Margarido G.R.A."/>
            <person name="Almeida C.A."/>
            <person name="Ferrarezi J.A."/>
            <person name="Labate C.A."/>
        </authorList>
    </citation>
    <scope>NUCLEOTIDE SEQUENCE</scope>
    <source>
        <strain evidence="1">MF-1</strain>
    </source>
</reference>
<keyword evidence="2" id="KW-1185">Reference proteome</keyword>
<dbReference type="EMBL" id="AVOT02006218">
    <property type="protein sequence ID" value="MBW0481038.1"/>
    <property type="molecule type" value="Genomic_DNA"/>
</dbReference>
<accession>A0A9Q3CC10</accession>
<name>A0A9Q3CC10_9BASI</name>
<protein>
    <submittedName>
        <fullName evidence="1">Uncharacterized protein</fullName>
    </submittedName>
</protein>